<gene>
    <name evidence="6" type="ORF">DL796_03310</name>
</gene>
<feature type="domain" description="Response regulatory" evidence="5">
    <location>
        <begin position="8"/>
        <end position="124"/>
    </location>
</feature>
<dbReference type="PANTHER" id="PTHR44591:SF14">
    <property type="entry name" value="PROTEIN PILG"/>
    <property type="match status" value="1"/>
</dbReference>
<reference evidence="6 7" key="1">
    <citation type="submission" date="2018-05" db="EMBL/GenBank/DDBJ databases">
        <title>Kangiella spongicola genome sequence.</title>
        <authorList>
            <person name="Maclea K.S."/>
            <person name="Goen A.E."/>
            <person name="Kelley C."/>
            <person name="Underriner A."/>
            <person name="Silverwood T."/>
            <person name="Trachtenberg A.M."/>
        </authorList>
    </citation>
    <scope>NUCLEOTIDE SEQUENCE [LARGE SCALE GENOMIC DNA]</scope>
    <source>
        <strain evidence="6 7">ATCC BAA-2076</strain>
    </source>
</reference>
<keyword evidence="7" id="KW-1185">Reference proteome</keyword>
<dbReference type="OrthoDB" id="236568at2"/>
<dbReference type="Gene3D" id="3.40.50.2300">
    <property type="match status" value="1"/>
</dbReference>
<keyword evidence="1 3" id="KW-0597">Phosphoprotein</keyword>
<protein>
    <recommendedName>
        <fullName evidence="5">Response regulatory domain-containing protein</fullName>
    </recommendedName>
</protein>
<feature type="modified residue" description="4-aspartylphosphate" evidence="3">
    <location>
        <position position="57"/>
    </location>
</feature>
<evidence type="ECO:0000256" key="4">
    <source>
        <dbReference type="SAM" id="Phobius"/>
    </source>
</evidence>
<keyword evidence="4" id="KW-0472">Membrane</keyword>
<sequence>MGVDMTKRALIVDDSRTAFMVLAKILSNYNIEGIHAKSGDAALEYLARHSVDVIFMDQAMPGKDGFETIKEIKEDSRSKDIPIMMFTARSGEEYYREAKELGAEGVLPKELSAEEVEEALIKLNLWGAISGQASAEEVREDILQPTSDEKLRVWLESFLENEFSPQLSNKVRKATDDLRRDTIHYGKRMLDEIAKSDKQQQVLQEVKGQTDYLKQLFKTSFKQYRLISSIFIVLLMVLTSGIVWLLYKTSELTAEQQGLYQKIAQLTAESGEGERRLSDKIEKQSESVAKLLTEHVGNNVSTAASENEGIYSEQGMVGKLVGIESEGSRLTAKSAYGYLFTVTPQGRLAQSHLKRYYIEPGCNGATYANALAGLVLKLEDNTLAYTELQGYALVQRPVSWLDANQQCHEYSENEEVVLRQLLANDERITGVTDTVYYQLN</sequence>
<dbReference type="Pfam" id="PF00072">
    <property type="entry name" value="Response_reg"/>
    <property type="match status" value="1"/>
</dbReference>
<dbReference type="SMART" id="SM00448">
    <property type="entry name" value="REC"/>
    <property type="match status" value="1"/>
</dbReference>
<evidence type="ECO:0000256" key="3">
    <source>
        <dbReference type="PROSITE-ProRule" id="PRU00169"/>
    </source>
</evidence>
<dbReference type="AlphaFoldDB" id="A0A318D8R6"/>
<keyword evidence="4" id="KW-1133">Transmembrane helix</keyword>
<keyword evidence="4" id="KW-0812">Transmembrane</keyword>
<accession>A0A318D8R6</accession>
<dbReference type="GO" id="GO:0000160">
    <property type="term" value="P:phosphorelay signal transduction system"/>
    <property type="evidence" value="ECO:0007669"/>
    <property type="project" value="UniProtKB-KW"/>
</dbReference>
<dbReference type="PANTHER" id="PTHR44591">
    <property type="entry name" value="STRESS RESPONSE REGULATOR PROTEIN 1"/>
    <property type="match status" value="1"/>
</dbReference>
<comment type="caution">
    <text evidence="6">The sequence shown here is derived from an EMBL/GenBank/DDBJ whole genome shotgun (WGS) entry which is preliminary data.</text>
</comment>
<evidence type="ECO:0000256" key="2">
    <source>
        <dbReference type="ARBA" id="ARBA00023012"/>
    </source>
</evidence>
<evidence type="ECO:0000313" key="6">
    <source>
        <dbReference type="EMBL" id="PXF64178.1"/>
    </source>
</evidence>
<dbReference type="InterPro" id="IPR011006">
    <property type="entry name" value="CheY-like_superfamily"/>
</dbReference>
<dbReference type="InterPro" id="IPR001789">
    <property type="entry name" value="Sig_transdc_resp-reg_receiver"/>
</dbReference>
<proteinExistence type="predicted"/>
<evidence type="ECO:0000313" key="7">
    <source>
        <dbReference type="Proteomes" id="UP000247689"/>
    </source>
</evidence>
<dbReference type="InterPro" id="IPR050595">
    <property type="entry name" value="Bact_response_regulator"/>
</dbReference>
<keyword evidence="2" id="KW-0902">Two-component regulatory system</keyword>
<organism evidence="6 7">
    <name type="scientific">Kangiella spongicola</name>
    <dbReference type="NCBI Taxonomy" id="796379"/>
    <lineage>
        <taxon>Bacteria</taxon>
        <taxon>Pseudomonadati</taxon>
        <taxon>Pseudomonadota</taxon>
        <taxon>Gammaproteobacteria</taxon>
        <taxon>Kangiellales</taxon>
        <taxon>Kangiellaceae</taxon>
        <taxon>Kangiella</taxon>
    </lineage>
</organism>
<feature type="transmembrane region" description="Helical" evidence="4">
    <location>
        <begin position="224"/>
        <end position="247"/>
    </location>
</feature>
<evidence type="ECO:0000259" key="5">
    <source>
        <dbReference type="PROSITE" id="PS50110"/>
    </source>
</evidence>
<evidence type="ECO:0000256" key="1">
    <source>
        <dbReference type="ARBA" id="ARBA00022553"/>
    </source>
</evidence>
<dbReference type="CDD" id="cd00156">
    <property type="entry name" value="REC"/>
    <property type="match status" value="1"/>
</dbReference>
<dbReference type="PROSITE" id="PS50110">
    <property type="entry name" value="RESPONSE_REGULATORY"/>
    <property type="match status" value="1"/>
</dbReference>
<dbReference type="SUPFAM" id="SSF52172">
    <property type="entry name" value="CheY-like"/>
    <property type="match status" value="1"/>
</dbReference>
<dbReference type="EMBL" id="QICH01000001">
    <property type="protein sequence ID" value="PXF64178.1"/>
    <property type="molecule type" value="Genomic_DNA"/>
</dbReference>
<dbReference type="Proteomes" id="UP000247689">
    <property type="component" value="Unassembled WGS sequence"/>
</dbReference>
<name>A0A318D8R6_9GAMM</name>